<sequence length="901" mass="101243">MKIWKSLLILFITILLAGGGFWIYKSYFSSRQVNSLQVISQNAVFVFETHEGAEQWNSIVNDPIWQILKTFPAFQRLSDQLFTLDSLNGGSGKIAKSLNNQQSTISLHSTGIETFELLFTINLNPSTATNFIEEIKSRIPAGSRFQPRKYSDQDVLEYYDSNNDRLWSISLLGDLAVISSSSFLVEEAIRFFVNEDQQSFYSLVKPIPYNSDAQGRLLLSGKGLGSLLKGISGQRESTAIAGLEIMPGVVALDLILEENQMVFKGPVLYEEAINFTPSIQANLTAFEEVISNRTLALTQINLESIYETQKITNRAFTARATFSGDIQRKLLDKGFLDSFTGELYLLDLENTGGVDQNLALLSRSRDIDLAIQQLKEFQESESDEGSDYYSGHEILYFSEEDFPAHLFEGKFPGFGQTFITSENDILIFTNSQQAMKLILADINSGSTWGKSSRAPEAKKDLSPTSGFSRMYLTDHIWDTWTKKANPSWSSFLQKYSEAFQSFPWVSFKINQIQDRTEATLSFPYDGQSKPTIETTDAISLQPSNRISFNQPLIYGPKSVINYQDNTEDLLVQDQNNVLHLINSAGQEVYSVPLSGPIVSDAFQIDYYKNSKLQILVATADRIYGIDRLGSALPGYPLGVNNENINHLNLVDYSNSKDYRYFISTAEGNLYLLDKTGEKLEGWDPNRIGSKTIGAPAHYRVPGKGDYMVALTENGNLQLFNRRGESQSGSSVKLGDSFASSLIAWSDPKSRSTKLVGITKNGEVIHSNFNGEIGYRNQLIKNDRDSEFLLVPDQKQNDFVFISRQFNEVSVLDRSEKPLFSTRVSDEKLIYQYFDFGSDRQLFAVTDLNQEFCYLYDMKGNLQTTMPLESTGPIQITYQSSLGQYLIRTVSGSTLTVFQLAD</sequence>
<protein>
    <recommendedName>
        <fullName evidence="4">DUF3352 domain-containing protein</fullName>
    </recommendedName>
</protein>
<keyword evidence="3" id="KW-1185">Reference proteome</keyword>
<dbReference type="AlphaFoldDB" id="A0A1I1C265"/>
<accession>A0A1I1C265</accession>
<dbReference type="EMBL" id="FOKK01000020">
    <property type="protein sequence ID" value="SFB56212.1"/>
    <property type="molecule type" value="Genomic_DNA"/>
</dbReference>
<keyword evidence="1" id="KW-0472">Membrane</keyword>
<keyword evidence="1" id="KW-1133">Transmembrane helix</keyword>
<gene>
    <name evidence="2" type="ORF">SAMN04489723_12049</name>
</gene>
<proteinExistence type="predicted"/>
<dbReference type="SUPFAM" id="SSF75011">
    <property type="entry name" value="3-carboxy-cis,cis-mucoante lactonizing enzyme"/>
    <property type="match status" value="1"/>
</dbReference>
<dbReference type="STRING" id="237018.SAMN04489723_12049"/>
<dbReference type="RefSeq" id="WP_092900631.1">
    <property type="nucleotide sequence ID" value="NZ_FOKK01000020.1"/>
</dbReference>
<reference evidence="2 3" key="1">
    <citation type="submission" date="2016-10" db="EMBL/GenBank/DDBJ databases">
        <authorList>
            <person name="de Groot N.N."/>
        </authorList>
    </citation>
    <scope>NUCLEOTIDE SEQUENCE [LARGE SCALE GENOMIC DNA]</scope>
    <source>
        <strain evidence="2 3">DSM 23399</strain>
    </source>
</reference>
<organism evidence="2 3">
    <name type="scientific">Algoriphagus aquimarinus</name>
    <dbReference type="NCBI Taxonomy" id="237018"/>
    <lineage>
        <taxon>Bacteria</taxon>
        <taxon>Pseudomonadati</taxon>
        <taxon>Bacteroidota</taxon>
        <taxon>Cytophagia</taxon>
        <taxon>Cytophagales</taxon>
        <taxon>Cyclobacteriaceae</taxon>
        <taxon>Algoriphagus</taxon>
    </lineage>
</organism>
<keyword evidence="1" id="KW-0812">Transmembrane</keyword>
<feature type="transmembrane region" description="Helical" evidence="1">
    <location>
        <begin position="7"/>
        <end position="24"/>
    </location>
</feature>
<evidence type="ECO:0000313" key="3">
    <source>
        <dbReference type="Proteomes" id="UP000198790"/>
    </source>
</evidence>
<name>A0A1I1C265_9BACT</name>
<evidence type="ECO:0000313" key="2">
    <source>
        <dbReference type="EMBL" id="SFB56212.1"/>
    </source>
</evidence>
<dbReference type="Proteomes" id="UP000198790">
    <property type="component" value="Unassembled WGS sequence"/>
</dbReference>
<evidence type="ECO:0000256" key="1">
    <source>
        <dbReference type="SAM" id="Phobius"/>
    </source>
</evidence>
<evidence type="ECO:0008006" key="4">
    <source>
        <dbReference type="Google" id="ProtNLM"/>
    </source>
</evidence>
<dbReference type="OrthoDB" id="1093345at2"/>